<dbReference type="EC" id="2.8.1.-" evidence="5"/>
<comment type="similarity">
    <text evidence="2">Belongs to the DsrE/TusD family.</text>
</comment>
<gene>
    <name evidence="5" type="primary">tusD</name>
    <name evidence="5" type="ORF">IPMB12_01490</name>
</gene>
<evidence type="ECO:0000313" key="5">
    <source>
        <dbReference type="EMBL" id="QIQ20467.1"/>
    </source>
</evidence>
<dbReference type="EMBL" id="CP050253">
    <property type="protein sequence ID" value="QIQ20467.1"/>
    <property type="molecule type" value="Genomic_DNA"/>
</dbReference>
<keyword evidence="4 5" id="KW-0808">Transferase</keyword>
<evidence type="ECO:0000256" key="3">
    <source>
        <dbReference type="ARBA" id="ARBA00022490"/>
    </source>
</evidence>
<dbReference type="PANTHER" id="PTHR34874">
    <property type="entry name" value="PROTEIN YCHN"/>
    <property type="match status" value="1"/>
</dbReference>
<proteinExistence type="inferred from homology"/>
<dbReference type="InterPro" id="IPR027396">
    <property type="entry name" value="DsrEFH-like"/>
</dbReference>
<dbReference type="PANTHER" id="PTHR34874:SF3">
    <property type="entry name" value="SULFURTRANSFERASE TUSD"/>
    <property type="match status" value="1"/>
</dbReference>
<dbReference type="Gene3D" id="3.40.1260.10">
    <property type="entry name" value="DsrEFH-like"/>
    <property type="match status" value="1"/>
</dbReference>
<evidence type="ECO:0000256" key="2">
    <source>
        <dbReference type="ARBA" id="ARBA00007067"/>
    </source>
</evidence>
<evidence type="ECO:0000313" key="6">
    <source>
        <dbReference type="Proteomes" id="UP000501168"/>
    </source>
</evidence>
<evidence type="ECO:0000256" key="1">
    <source>
        <dbReference type="ARBA" id="ARBA00004496"/>
    </source>
</evidence>
<name>A0A6G9I9D8_9GAMM</name>
<dbReference type="Pfam" id="PF02635">
    <property type="entry name" value="DsrE"/>
    <property type="match status" value="1"/>
</dbReference>
<dbReference type="InterPro" id="IPR017463">
    <property type="entry name" value="Sulphur_relay_TusD/DsrE"/>
</dbReference>
<dbReference type="GO" id="GO:0016783">
    <property type="term" value="F:sulfurtransferase activity"/>
    <property type="evidence" value="ECO:0007669"/>
    <property type="project" value="InterPro"/>
</dbReference>
<dbReference type="GO" id="GO:0002143">
    <property type="term" value="P:tRNA wobble position uridine thiolation"/>
    <property type="evidence" value="ECO:0007669"/>
    <property type="project" value="TreeGrafter"/>
</dbReference>
<organism evidence="5 6">
    <name type="scientific">Zophobihabitans entericus</name>
    <dbReference type="NCBI Taxonomy" id="1635327"/>
    <lineage>
        <taxon>Bacteria</taxon>
        <taxon>Pseudomonadati</taxon>
        <taxon>Pseudomonadota</taxon>
        <taxon>Gammaproteobacteria</taxon>
        <taxon>Orbales</taxon>
        <taxon>Orbaceae</taxon>
        <taxon>Zophobihabitans</taxon>
    </lineage>
</organism>
<dbReference type="AlphaFoldDB" id="A0A6G9I9D8"/>
<dbReference type="NCBIfam" id="NF001237">
    <property type="entry name" value="PRK00207.1"/>
    <property type="match status" value="1"/>
</dbReference>
<dbReference type="Proteomes" id="UP000501168">
    <property type="component" value="Chromosome"/>
</dbReference>
<dbReference type="InParanoid" id="A0A6G9I9D8"/>
<dbReference type="GO" id="GO:0097163">
    <property type="term" value="F:sulfur carrier activity"/>
    <property type="evidence" value="ECO:0007669"/>
    <property type="project" value="TreeGrafter"/>
</dbReference>
<keyword evidence="3" id="KW-0963">Cytoplasm</keyword>
<dbReference type="InterPro" id="IPR003787">
    <property type="entry name" value="Sulphur_relay_DsrE/F-like"/>
</dbReference>
<keyword evidence="6" id="KW-1185">Reference proteome</keyword>
<dbReference type="KEGG" id="orb:IPMB12_01490"/>
<protein>
    <submittedName>
        <fullName evidence="5">Sulfurtransferase complex subunit TusD</fullName>
        <ecNumber evidence="5">2.8.1.-</ecNumber>
    </submittedName>
</protein>
<dbReference type="SUPFAM" id="SSF75169">
    <property type="entry name" value="DsrEFH-like"/>
    <property type="match status" value="1"/>
</dbReference>
<dbReference type="FunCoup" id="A0A6G9I9D8">
    <property type="interactions" value="87"/>
</dbReference>
<evidence type="ECO:0000256" key="4">
    <source>
        <dbReference type="ARBA" id="ARBA00022679"/>
    </source>
</evidence>
<reference evidence="5 6" key="1">
    <citation type="submission" date="2020-03" db="EMBL/GenBank/DDBJ databases">
        <title>Complete genome sequence of Orbus sp. IPMB12 (BCRC 80908).</title>
        <authorList>
            <person name="Lo W.-S."/>
            <person name="Chang T.-H."/>
            <person name="Kuo C.-H."/>
        </authorList>
    </citation>
    <scope>NUCLEOTIDE SEQUENCE [LARGE SCALE GENOMIC DNA]</scope>
    <source>
        <strain evidence="5 6">IPMB12</strain>
    </source>
</reference>
<comment type="subcellular location">
    <subcellularLocation>
        <location evidence="1">Cytoplasm</location>
    </subcellularLocation>
</comment>
<dbReference type="GO" id="GO:1990228">
    <property type="term" value="C:sulfurtransferase complex"/>
    <property type="evidence" value="ECO:0007669"/>
    <property type="project" value="TreeGrafter"/>
</dbReference>
<dbReference type="NCBIfam" id="TIGR03012">
    <property type="entry name" value="sulf_tusD_dsrE"/>
    <property type="match status" value="1"/>
</dbReference>
<accession>A0A6G9I9D8</accession>
<sequence length="128" mass="14236">MASHASLRYTIVITGPAYGTQQSSCAYQFIHTLLTQTPHTIHTIFFYEDGVYNANDFIRPANDEFNLVQAWQNLASQFNLSLVTCASAALRRGVIQDEKHNNLTDHFQVSGLTALSAAIANSDRVIQF</sequence>